<protein>
    <submittedName>
        <fullName evidence="1">Uncharacterized protein</fullName>
    </submittedName>
</protein>
<name>A0A3M7SZD9_BRAPC</name>
<dbReference type="AlphaFoldDB" id="A0A3M7SZD9"/>
<reference evidence="1 2" key="1">
    <citation type="journal article" date="2018" name="Sci. Rep.">
        <title>Genomic signatures of local adaptation to the degree of environmental predictability in rotifers.</title>
        <authorList>
            <person name="Franch-Gras L."/>
            <person name="Hahn C."/>
            <person name="Garcia-Roger E.M."/>
            <person name="Carmona M.J."/>
            <person name="Serra M."/>
            <person name="Gomez A."/>
        </authorList>
    </citation>
    <scope>NUCLEOTIDE SEQUENCE [LARGE SCALE GENOMIC DNA]</scope>
    <source>
        <strain evidence="1">HYR1</strain>
    </source>
</reference>
<dbReference type="Proteomes" id="UP000276133">
    <property type="component" value="Unassembled WGS sequence"/>
</dbReference>
<keyword evidence="2" id="KW-1185">Reference proteome</keyword>
<sequence length="59" mass="6690">MVSWALSAKNAASSIEINEPPTRTILGLCESLFKLLKNSIISWASLKDRKIFLIFVYFN</sequence>
<organism evidence="1 2">
    <name type="scientific">Brachionus plicatilis</name>
    <name type="common">Marine rotifer</name>
    <name type="synonym">Brachionus muelleri</name>
    <dbReference type="NCBI Taxonomy" id="10195"/>
    <lineage>
        <taxon>Eukaryota</taxon>
        <taxon>Metazoa</taxon>
        <taxon>Spiralia</taxon>
        <taxon>Gnathifera</taxon>
        <taxon>Rotifera</taxon>
        <taxon>Eurotatoria</taxon>
        <taxon>Monogononta</taxon>
        <taxon>Pseudotrocha</taxon>
        <taxon>Ploima</taxon>
        <taxon>Brachionidae</taxon>
        <taxon>Brachionus</taxon>
    </lineage>
</organism>
<evidence type="ECO:0000313" key="2">
    <source>
        <dbReference type="Proteomes" id="UP000276133"/>
    </source>
</evidence>
<dbReference type="EMBL" id="REGN01000557">
    <property type="protein sequence ID" value="RNA41116.1"/>
    <property type="molecule type" value="Genomic_DNA"/>
</dbReference>
<comment type="caution">
    <text evidence="1">The sequence shown here is derived from an EMBL/GenBank/DDBJ whole genome shotgun (WGS) entry which is preliminary data.</text>
</comment>
<accession>A0A3M7SZD9</accession>
<proteinExistence type="predicted"/>
<evidence type="ECO:0000313" key="1">
    <source>
        <dbReference type="EMBL" id="RNA41116.1"/>
    </source>
</evidence>
<gene>
    <name evidence="1" type="ORF">BpHYR1_013371</name>
</gene>